<sequence length="31" mass="3945">MIYEKWILKNVNQKMRYSIKKMCLLYLAFFQ</sequence>
<name>A0A0H2WVN8_STAAC</name>
<dbReference type="Proteomes" id="UP000000530">
    <property type="component" value="Chromosome"/>
</dbReference>
<dbReference type="HOGENOM" id="CLU_3398560_0_0_9"/>
<organism evidence="1 2">
    <name type="scientific">Staphylococcus aureus (strain COL)</name>
    <dbReference type="NCBI Taxonomy" id="93062"/>
    <lineage>
        <taxon>Bacteria</taxon>
        <taxon>Bacillati</taxon>
        <taxon>Bacillota</taxon>
        <taxon>Bacilli</taxon>
        <taxon>Bacillales</taxon>
        <taxon>Staphylococcaceae</taxon>
        <taxon>Staphylococcus</taxon>
    </lineage>
</organism>
<gene>
    <name evidence="1" type="ordered locus">SACOL1027</name>
</gene>
<accession>A0A0H2WVN8</accession>
<dbReference type="KEGG" id="sac:SACOL1027"/>
<evidence type="ECO:0000313" key="2">
    <source>
        <dbReference type="Proteomes" id="UP000000530"/>
    </source>
</evidence>
<protein>
    <submittedName>
        <fullName evidence="1">Uncharacterized protein</fullName>
    </submittedName>
</protein>
<reference evidence="1 2" key="1">
    <citation type="journal article" date="2005" name="J. Bacteriol.">
        <title>Insights on evolution of virulence and resistance from the complete genome analysis of an early methicillin-resistant Staphylococcus aureus strain and a biofilm-producing methicillin-resistant Staphylococcus epidermidis strain.</title>
        <authorList>
            <person name="Gill S.R."/>
            <person name="Fouts D.E."/>
            <person name="Archer G.L."/>
            <person name="Mongodin E.F."/>
            <person name="Deboy R.T."/>
            <person name="Ravel J."/>
            <person name="Paulsen I.T."/>
            <person name="Kolonay J.F."/>
            <person name="Brinkac L."/>
            <person name="Beanan M."/>
            <person name="Dodson R.J."/>
            <person name="Daugherty S.C."/>
            <person name="Madupu R."/>
            <person name="Angiuoli S.V."/>
            <person name="Durkin A.S."/>
            <person name="Haft D.H."/>
            <person name="Vamathevan J."/>
            <person name="Khouri H."/>
            <person name="Utterback T."/>
            <person name="Lee C."/>
            <person name="Dimitrov G."/>
            <person name="Jiang L."/>
            <person name="Qin H."/>
            <person name="Weidman J."/>
            <person name="Tran K."/>
            <person name="Kang K."/>
            <person name="Hance I.R."/>
            <person name="Nelson K.E."/>
            <person name="Fraser C.M."/>
        </authorList>
    </citation>
    <scope>NUCLEOTIDE SEQUENCE [LARGE SCALE GENOMIC DNA]</scope>
    <source>
        <strain evidence="1 2">COL</strain>
    </source>
</reference>
<proteinExistence type="predicted"/>
<evidence type="ECO:0000313" key="1">
    <source>
        <dbReference type="EMBL" id="AAW36493.1"/>
    </source>
</evidence>
<dbReference type="EMBL" id="CP000046">
    <property type="protein sequence ID" value="AAW36493.1"/>
    <property type="molecule type" value="Genomic_DNA"/>
</dbReference>
<dbReference type="AlphaFoldDB" id="A0A0H2WVN8"/>